<dbReference type="Proteomes" id="UP000008793">
    <property type="component" value="Chromosome"/>
</dbReference>
<evidence type="ECO:0000256" key="1">
    <source>
        <dbReference type="SAM" id="Phobius"/>
    </source>
</evidence>
<accession>D8MQN8</accession>
<proteinExistence type="predicted"/>
<protein>
    <submittedName>
        <fullName evidence="2">Conserved uncharacterized protein</fullName>
    </submittedName>
</protein>
<keyword evidence="1" id="KW-0812">Transmembrane</keyword>
<feature type="transmembrane region" description="Helical" evidence="1">
    <location>
        <begin position="48"/>
        <end position="68"/>
    </location>
</feature>
<feature type="transmembrane region" description="Helical" evidence="1">
    <location>
        <begin position="74"/>
        <end position="98"/>
    </location>
</feature>
<keyword evidence="1" id="KW-0472">Membrane</keyword>
<dbReference type="AlphaFoldDB" id="D8MQN8"/>
<evidence type="ECO:0000313" key="2">
    <source>
        <dbReference type="EMBL" id="CAX59145.1"/>
    </source>
</evidence>
<dbReference type="eggNOG" id="ENOG5033528">
    <property type="taxonomic scope" value="Bacteria"/>
</dbReference>
<keyword evidence="3" id="KW-1185">Reference proteome</keyword>
<dbReference type="EMBL" id="FP236843">
    <property type="protein sequence ID" value="CAX59145.1"/>
    <property type="molecule type" value="Genomic_DNA"/>
</dbReference>
<dbReference type="HOGENOM" id="CLU_158506_0_0_6"/>
<sequence>MNDMDFVNDLKANGFTDKDISRLRTIVESVPTKDQTFSSIVLDLSKRFWGGVIGMLLMAVIAIFGSIYDSAENFIIYLIVILFGVTVVYIVTPMKLAWKAHRYMAKKK</sequence>
<reference evidence="2 3" key="1">
    <citation type="journal article" date="2010" name="BMC Genomics">
        <title>Genome comparison of the epiphytic bacteria Erwinia billingiae and E. tasmaniensis with the pear pathogen E. pyrifoliae.</title>
        <authorList>
            <person name="Kube M."/>
            <person name="Migdoll A.M."/>
            <person name="Gehring I."/>
            <person name="Heitmann K."/>
            <person name="Mayer Y."/>
            <person name="Kuhl H."/>
            <person name="Knaust F."/>
            <person name="Geider K."/>
            <person name="Reinhardt R."/>
        </authorList>
    </citation>
    <scope>NUCLEOTIDE SEQUENCE [LARGE SCALE GENOMIC DNA]</scope>
    <source>
        <strain evidence="2 3">Eb661</strain>
    </source>
</reference>
<dbReference type="KEGG" id="ebi:EbC_16140"/>
<dbReference type="RefSeq" id="WP_013201638.1">
    <property type="nucleotide sequence ID" value="NC_014306.1"/>
</dbReference>
<keyword evidence="1" id="KW-1133">Transmembrane helix</keyword>
<organism evidence="3">
    <name type="scientific">Erwinia billingiae (strain Eb661)</name>
    <dbReference type="NCBI Taxonomy" id="634500"/>
    <lineage>
        <taxon>Bacteria</taxon>
        <taxon>Pseudomonadati</taxon>
        <taxon>Pseudomonadota</taxon>
        <taxon>Gammaproteobacteria</taxon>
        <taxon>Enterobacterales</taxon>
        <taxon>Erwiniaceae</taxon>
        <taxon>Erwinia</taxon>
    </lineage>
</organism>
<dbReference type="GeneID" id="90511642"/>
<name>D8MQN8_ERWBE</name>
<gene>
    <name evidence="2" type="ordered locus">EbC_16140</name>
</gene>
<evidence type="ECO:0000313" key="3">
    <source>
        <dbReference type="Proteomes" id="UP000008793"/>
    </source>
</evidence>